<organism evidence="7 8">
    <name type="scientific">Paenibacillus vulneris</name>
    <dbReference type="NCBI Taxonomy" id="1133364"/>
    <lineage>
        <taxon>Bacteria</taxon>
        <taxon>Bacillati</taxon>
        <taxon>Bacillota</taxon>
        <taxon>Bacilli</taxon>
        <taxon>Bacillales</taxon>
        <taxon>Paenibacillaceae</taxon>
        <taxon>Paenibacillus</taxon>
    </lineage>
</organism>
<feature type="domain" description="DUF5110" evidence="5">
    <location>
        <begin position="633"/>
        <end position="702"/>
    </location>
</feature>
<reference evidence="8" key="1">
    <citation type="journal article" date="2019" name="Int. J. Syst. Evol. Microbiol.">
        <title>The Global Catalogue of Microorganisms (GCM) 10K type strain sequencing project: providing services to taxonomists for standard genome sequencing and annotation.</title>
        <authorList>
            <consortium name="The Broad Institute Genomics Platform"/>
            <consortium name="The Broad Institute Genome Sequencing Center for Infectious Disease"/>
            <person name="Wu L."/>
            <person name="Ma J."/>
        </authorList>
    </citation>
    <scope>NUCLEOTIDE SEQUENCE [LARGE SCALE GENOMIC DNA]</scope>
    <source>
        <strain evidence="8">CCUG 53270</strain>
    </source>
</reference>
<evidence type="ECO:0000259" key="3">
    <source>
        <dbReference type="Pfam" id="PF01055"/>
    </source>
</evidence>
<comment type="similarity">
    <text evidence="1 2">Belongs to the glycosyl hydrolase 31 family.</text>
</comment>
<evidence type="ECO:0000259" key="5">
    <source>
        <dbReference type="Pfam" id="PF17137"/>
    </source>
</evidence>
<name>A0ABW3UEN4_9BACL</name>
<protein>
    <submittedName>
        <fullName evidence="7">TIM-barrel domain-containing protein</fullName>
    </submittedName>
</protein>
<feature type="domain" description="Glycoside hydrolase family 31 TIM barrel" evidence="3">
    <location>
        <begin position="214"/>
        <end position="528"/>
    </location>
</feature>
<dbReference type="InterPro" id="IPR033403">
    <property type="entry name" value="DUF5110"/>
</dbReference>
<dbReference type="PANTHER" id="PTHR43863:SF2">
    <property type="entry name" value="MALTASE-GLUCOAMYLASE"/>
    <property type="match status" value="1"/>
</dbReference>
<dbReference type="RefSeq" id="WP_345586712.1">
    <property type="nucleotide sequence ID" value="NZ_BAABJG010000005.1"/>
</dbReference>
<dbReference type="Proteomes" id="UP001597180">
    <property type="component" value="Unassembled WGS sequence"/>
</dbReference>
<dbReference type="InterPro" id="IPR017853">
    <property type="entry name" value="GH"/>
</dbReference>
<proteinExistence type="inferred from homology"/>
<dbReference type="EMBL" id="JBHTLU010000004">
    <property type="protein sequence ID" value="MFD1218657.1"/>
    <property type="molecule type" value="Genomic_DNA"/>
</dbReference>
<keyword evidence="8" id="KW-1185">Reference proteome</keyword>
<dbReference type="SUPFAM" id="SSF74650">
    <property type="entry name" value="Galactose mutarotase-like"/>
    <property type="match status" value="1"/>
</dbReference>
<dbReference type="Pfam" id="PF17137">
    <property type="entry name" value="DUF5110"/>
    <property type="match status" value="1"/>
</dbReference>
<accession>A0ABW3UEN4</accession>
<feature type="domain" description="Glycoside hydrolase family 31 N-terminal" evidence="4">
    <location>
        <begin position="15"/>
        <end position="172"/>
    </location>
</feature>
<keyword evidence="2" id="KW-0326">Glycosidase</keyword>
<evidence type="ECO:0000259" key="4">
    <source>
        <dbReference type="Pfam" id="PF13802"/>
    </source>
</evidence>
<evidence type="ECO:0000256" key="2">
    <source>
        <dbReference type="RuleBase" id="RU361185"/>
    </source>
</evidence>
<dbReference type="SUPFAM" id="SSF51445">
    <property type="entry name" value="(Trans)glycosidases"/>
    <property type="match status" value="1"/>
</dbReference>
<dbReference type="Gene3D" id="2.60.40.1760">
    <property type="entry name" value="glycosyl hydrolase (family 31)"/>
    <property type="match status" value="1"/>
</dbReference>
<dbReference type="InterPro" id="IPR000322">
    <property type="entry name" value="Glyco_hydro_31_TIM"/>
</dbReference>
<evidence type="ECO:0000313" key="8">
    <source>
        <dbReference type="Proteomes" id="UP001597180"/>
    </source>
</evidence>
<evidence type="ECO:0000256" key="1">
    <source>
        <dbReference type="ARBA" id="ARBA00007806"/>
    </source>
</evidence>
<dbReference type="Pfam" id="PF21365">
    <property type="entry name" value="Glyco_hydro_31_3rd"/>
    <property type="match status" value="1"/>
</dbReference>
<dbReference type="Pfam" id="PF13802">
    <property type="entry name" value="Gal_mutarotas_2"/>
    <property type="match status" value="1"/>
</dbReference>
<dbReference type="InterPro" id="IPR048395">
    <property type="entry name" value="Glyco_hydro_31_C"/>
</dbReference>
<dbReference type="InterPro" id="IPR011013">
    <property type="entry name" value="Gal_mutarotase_sf_dom"/>
</dbReference>
<dbReference type="Gene3D" id="2.60.40.1180">
    <property type="entry name" value="Golgi alpha-mannosidase II"/>
    <property type="match status" value="2"/>
</dbReference>
<dbReference type="SUPFAM" id="SSF51011">
    <property type="entry name" value="Glycosyl hydrolase domain"/>
    <property type="match status" value="1"/>
</dbReference>
<dbReference type="CDD" id="cd14752">
    <property type="entry name" value="GH31_N"/>
    <property type="match status" value="1"/>
</dbReference>
<evidence type="ECO:0000259" key="6">
    <source>
        <dbReference type="Pfam" id="PF21365"/>
    </source>
</evidence>
<dbReference type="Gene3D" id="3.20.20.80">
    <property type="entry name" value="Glycosidases"/>
    <property type="match status" value="1"/>
</dbReference>
<dbReference type="PANTHER" id="PTHR43863">
    <property type="entry name" value="HYDROLASE, PUTATIVE (AFU_ORTHOLOGUE AFUA_1G03140)-RELATED"/>
    <property type="match status" value="1"/>
</dbReference>
<dbReference type="InterPro" id="IPR051816">
    <property type="entry name" value="Glycosyl_Hydrolase_31"/>
</dbReference>
<dbReference type="Pfam" id="PF01055">
    <property type="entry name" value="Glyco_hydro_31_2nd"/>
    <property type="match status" value="1"/>
</dbReference>
<gene>
    <name evidence="7" type="ORF">ACFQ4B_00885</name>
</gene>
<feature type="domain" description="Glycosyl hydrolase family 31 C-terminal" evidence="6">
    <location>
        <begin position="536"/>
        <end position="617"/>
    </location>
</feature>
<dbReference type="InterPro" id="IPR025887">
    <property type="entry name" value="Glyco_hydro_31_N_dom"/>
</dbReference>
<dbReference type="InterPro" id="IPR013780">
    <property type="entry name" value="Glyco_hydro_b"/>
</dbReference>
<evidence type="ECO:0000313" key="7">
    <source>
        <dbReference type="EMBL" id="MFD1218657.1"/>
    </source>
</evidence>
<comment type="caution">
    <text evidence="7">The sequence shown here is derived from an EMBL/GenBank/DDBJ whole genome shotgun (WGS) entry which is preliminary data.</text>
</comment>
<keyword evidence="2" id="KW-0378">Hydrolase</keyword>
<sequence length="751" mass="85779">MNSSVTLRVESGGFVRVEVIGEWTFRIQLSRDAQFKDAALLKYGIVRGSWPKVRFELQETGDGWQIQTSGAQLSVSKYDGRIVLKDAKGQILLREAVPGQANGPAGLRAEFELSDEERLYGLGDESREGIQKRGHRAKMWVKNVDCYAPIPYVMSSRGWAFFFNTTWRHFFDLGYTNKERWSVFAKRGELDYYLIAGESLPRLINRFTDITGKPHVLPIWAYGLTFVCNEQADAKQMLDDALNFRREGIPCDLIGLEPGWMARHYDYSTKKTWHPERFYIPPWAPTGPQNFTGALERLGFKLSLWLCSDYDVTHHEEREREGSEQELNQGEPLYHPEDFEQDLRAHTPIYMDQITNKEEPWFQHLKKFVDQGVSAFKMDGARQVNEHPDRKWANGMDDEEMHNLYPTILNKQMHQGYSEHTGRRSMIYSSGGYTGIQQFAATWAGDTGGGPKPLISLLNHGLSGHSNTSCDMDVFTPEGIHFGFLQPWSQVNSWAYWRQPWLLGERLLPIFKDYARLRYSLIPYIYSAAHNAALTGMPILRAMPLVLNEEPQIDHLVNQYMLGEHLLVGAFTNHMYLPKGKWWDFWSGRTWEGGREVVVGFPVNRGGPLLVKGGAIIPTWSERDYIGQKSAQEIHLQVYTGGSSSFVLYEDDGVSYQYKEGKIAVTEFLSQTRGNEFVLTIGVRRGSYDGMPAHRSYKVSILAEACPLSVTIDGNHAGEEAWTYDKQAKCIQIQDLPDSLEDASREIIIRF</sequence>